<accession>A0A5C6AYM3</accession>
<dbReference type="AlphaFoldDB" id="A0A5C6AYM3"/>
<dbReference type="Gene3D" id="1.10.1330.10">
    <property type="entry name" value="Dockerin domain"/>
    <property type="match status" value="1"/>
</dbReference>
<dbReference type="GO" id="GO:0004553">
    <property type="term" value="F:hydrolase activity, hydrolyzing O-glycosyl compounds"/>
    <property type="evidence" value="ECO:0007669"/>
    <property type="project" value="InterPro"/>
</dbReference>
<dbReference type="InterPro" id="IPR002105">
    <property type="entry name" value="Dockerin_1_rpt"/>
</dbReference>
<evidence type="ECO:0000313" key="1">
    <source>
        <dbReference type="EMBL" id="TWU04259.1"/>
    </source>
</evidence>
<protein>
    <submittedName>
        <fullName evidence="1">Dockerin type I repeat protein</fullName>
    </submittedName>
</protein>
<dbReference type="PANTHER" id="PTHR47197:SF3">
    <property type="entry name" value="DIHYDRO-HEME D1 DEHYDROGENASE"/>
    <property type="match status" value="1"/>
</dbReference>
<comment type="caution">
    <text evidence="1">The sequence shown here is derived from an EMBL/GenBank/DDBJ whole genome shotgun (WGS) entry which is preliminary data.</text>
</comment>
<evidence type="ECO:0000313" key="2">
    <source>
        <dbReference type="Proteomes" id="UP000320176"/>
    </source>
</evidence>
<name>A0A5C6AYM3_9BACT</name>
<dbReference type="Gene3D" id="2.130.10.10">
    <property type="entry name" value="YVTN repeat-like/Quinoprotein amine dehydrogenase"/>
    <property type="match status" value="1"/>
</dbReference>
<gene>
    <name evidence="1" type="ORF">Pla52n_22980</name>
</gene>
<keyword evidence="2" id="KW-1185">Reference proteome</keyword>
<dbReference type="RefSeq" id="WP_231741916.1">
    <property type="nucleotide sequence ID" value="NZ_CP151726.1"/>
</dbReference>
<proteinExistence type="predicted"/>
<dbReference type="SUPFAM" id="SSF63446">
    <property type="entry name" value="Type I dockerin domain"/>
    <property type="match status" value="1"/>
</dbReference>
<dbReference type="Proteomes" id="UP000320176">
    <property type="component" value="Unassembled WGS sequence"/>
</dbReference>
<dbReference type="GO" id="GO:0000272">
    <property type="term" value="P:polysaccharide catabolic process"/>
    <property type="evidence" value="ECO:0007669"/>
    <property type="project" value="InterPro"/>
</dbReference>
<dbReference type="InterPro" id="IPR011048">
    <property type="entry name" value="Haem_d1_sf"/>
</dbReference>
<dbReference type="Pfam" id="PF00404">
    <property type="entry name" value="Dockerin_1"/>
    <property type="match status" value="1"/>
</dbReference>
<organism evidence="1 2">
    <name type="scientific">Stieleria varia</name>
    <dbReference type="NCBI Taxonomy" id="2528005"/>
    <lineage>
        <taxon>Bacteria</taxon>
        <taxon>Pseudomonadati</taxon>
        <taxon>Planctomycetota</taxon>
        <taxon>Planctomycetia</taxon>
        <taxon>Pirellulales</taxon>
        <taxon>Pirellulaceae</taxon>
        <taxon>Stieleria</taxon>
    </lineage>
</organism>
<dbReference type="InterPro" id="IPR051200">
    <property type="entry name" value="Host-pathogen_enzymatic-act"/>
</dbReference>
<dbReference type="InterPro" id="IPR015943">
    <property type="entry name" value="WD40/YVTN_repeat-like_dom_sf"/>
</dbReference>
<dbReference type="SUPFAM" id="SSF51004">
    <property type="entry name" value="C-terminal (heme d1) domain of cytochrome cd1-nitrite reductase"/>
    <property type="match status" value="1"/>
</dbReference>
<dbReference type="EMBL" id="SJPN01000003">
    <property type="protein sequence ID" value="TWU04259.1"/>
    <property type="molecule type" value="Genomic_DNA"/>
</dbReference>
<dbReference type="SUPFAM" id="SSF50969">
    <property type="entry name" value="YVTN repeat-like/Quinoprotein amine dehydrogenase"/>
    <property type="match status" value="1"/>
</dbReference>
<reference evidence="1 2" key="1">
    <citation type="submission" date="2019-02" db="EMBL/GenBank/DDBJ databases">
        <title>Deep-cultivation of Planctomycetes and their phenomic and genomic characterization uncovers novel biology.</title>
        <authorList>
            <person name="Wiegand S."/>
            <person name="Jogler M."/>
            <person name="Boedeker C."/>
            <person name="Pinto D."/>
            <person name="Vollmers J."/>
            <person name="Rivas-Marin E."/>
            <person name="Kohn T."/>
            <person name="Peeters S.H."/>
            <person name="Heuer A."/>
            <person name="Rast P."/>
            <person name="Oberbeckmann S."/>
            <person name="Bunk B."/>
            <person name="Jeske O."/>
            <person name="Meyerdierks A."/>
            <person name="Storesund J.E."/>
            <person name="Kallscheuer N."/>
            <person name="Luecker S."/>
            <person name="Lage O.M."/>
            <person name="Pohl T."/>
            <person name="Merkel B.J."/>
            <person name="Hornburger P."/>
            <person name="Mueller R.-W."/>
            <person name="Bruemmer F."/>
            <person name="Labrenz M."/>
            <person name="Spormann A.M."/>
            <person name="Op Den Camp H."/>
            <person name="Overmann J."/>
            <person name="Amann R."/>
            <person name="Jetten M.S.M."/>
            <person name="Mascher T."/>
            <person name="Medema M.H."/>
            <person name="Devos D.P."/>
            <person name="Kaster A.-K."/>
            <person name="Ovreas L."/>
            <person name="Rohde M."/>
            <person name="Galperin M.Y."/>
            <person name="Jogler C."/>
        </authorList>
    </citation>
    <scope>NUCLEOTIDE SEQUENCE [LARGE SCALE GENOMIC DNA]</scope>
    <source>
        <strain evidence="1 2">Pla52n</strain>
    </source>
</reference>
<dbReference type="InterPro" id="IPR036439">
    <property type="entry name" value="Dockerin_dom_sf"/>
</dbReference>
<dbReference type="PANTHER" id="PTHR47197">
    <property type="entry name" value="PROTEIN NIRF"/>
    <property type="match status" value="1"/>
</dbReference>
<dbReference type="InterPro" id="IPR011044">
    <property type="entry name" value="Quino_amine_DH_bsu"/>
</dbReference>
<sequence length="1228" mass="135123">MTVEQLDYDATFNNREWLKKKHLGVVRSEYRVTNSSDRTYPDFKLRDRILDDPEPSVNREAFDTNPIVRGQPAFAVSAGAARGALISDFVSHPSQDWLIGFSEDDETLSIIDMSTHQLIKKVWVGNYPTGFSFSPDDRELFVATNLSNQITVIATTSWTIVRTIELPYAASTVFASAGGQLFVGESQRLHVLDPKNGMPLAPPLTGVVDATLSDNGRTLFISPPPELDVFAESIDVSVLVGESPVRKQWGVGHKGGGRIEVSESGRYITETFISRTFVLDTTIDDPPRDFSYAYDFVISHDERFAYLSSTDRILVLNLDLGSVVAEMDTQDLYRLALSHDDRYLITSTAGSYGAGFRTTGRFRDDPKDFYSSWDKVFDPGETWEFTYKWAYGVNRDRHAGATFSAEVSTVFKPEGGNEWSAPQHVYTAEIDKDALKVHAYTASGEVVEPSVFLGTSFGHSIVTAGSNVVWNISVEKIGLLDAVNLQVLASVNGGNSVEAKYISGDQRRDGIMAESEKWEFTVTHPAAEGIQTIELIITADTDAPVKLLRRVLSATGPIVAHMGLEFDFDLVATDEMLGSTRAQDLSSVTAGDSLRWDYRLTNTGNFPLKDITFFDTRGANNDALAEHPGNTELIVLPPDDEERAAMRGYLGTRRFSDAAITAISMHLTKPLIFIADQNGKKIQKFEATSFSTIDAVPFDFGSASIVQLLPAGASRMLARTSDHEVWELNIDSMQWGRQVLAPSTDQMRGAIHDLTFSPEGEFFLLSDHGIERFDHTGNVLMETIPTPRQDVGTIAVYGGRLYYRNGFNSQLVCYDIGAAATIERWRTPAAERDLLQPHASGIEFSQDSNGNEYVIADTYVPGLNLAIVTRRRVSDGFNLGGFNAFIGDVHEETAKHPADGTSYTRFGSDSFSSWSKVYDYLTGHRSPNTLIARNDLLGIRLSASRNEVHVAAVAAANELVYGDVNHNQLLDPGETWHYQLWGAAVAGNHRIDTRVTVQSPLGDRIILNDFVSYRASVVSESVEVRAAANVRGLKFFEVSDVLDEVLEGFVSADTRFYVDGGVFRLREDAVLTLEDNGLTVAVHDNVLGLKRFVVTFIVQSNPRPYRNALLRFDVNSDGIVTALDALLIVNALSEGPGRTLPAIRNPGEWYWDVSGDNRVSALDALQVINELARQKIESESLSLETLSLGIVDPLSDSMSDSMTLGMTLGMGVGAQHSAIVGHWNKNSG</sequence>